<proteinExistence type="predicted"/>
<dbReference type="GO" id="GO:0045290">
    <property type="term" value="F:D-arabinose 1-dehydrogenase [NAD(P)+] activity"/>
    <property type="evidence" value="ECO:0007669"/>
    <property type="project" value="TreeGrafter"/>
</dbReference>
<gene>
    <name evidence="2" type="ORF">SERLADRAFT_460225</name>
</gene>
<dbReference type="InterPro" id="IPR020471">
    <property type="entry name" value="AKR"/>
</dbReference>
<dbReference type="Pfam" id="PF00248">
    <property type="entry name" value="Aldo_ket_red"/>
    <property type="match status" value="1"/>
</dbReference>
<dbReference type="RefSeq" id="XP_007315302.1">
    <property type="nucleotide sequence ID" value="XM_007315240.1"/>
</dbReference>
<protein>
    <recommendedName>
        <fullName evidence="1">NADP-dependent oxidoreductase domain-containing protein</fullName>
    </recommendedName>
</protein>
<dbReference type="Gene3D" id="3.20.20.100">
    <property type="entry name" value="NADP-dependent oxidoreductase domain"/>
    <property type="match status" value="1"/>
</dbReference>
<dbReference type="InterPro" id="IPR023210">
    <property type="entry name" value="NADP_OxRdtase_dom"/>
</dbReference>
<dbReference type="OrthoDB" id="5286008at2759"/>
<dbReference type="GO" id="GO:0070485">
    <property type="term" value="P:dehydro-D-arabinono-1,4-lactone biosynthetic process"/>
    <property type="evidence" value="ECO:0007669"/>
    <property type="project" value="TreeGrafter"/>
</dbReference>
<dbReference type="KEGG" id="sla:SERLADRAFT_460225"/>
<dbReference type="EMBL" id="GL945431">
    <property type="protein sequence ID" value="EGO27211.1"/>
    <property type="molecule type" value="Genomic_DNA"/>
</dbReference>
<dbReference type="GeneID" id="18818050"/>
<name>F8NPQ5_SERL9</name>
<dbReference type="InterPro" id="IPR036812">
    <property type="entry name" value="NAD(P)_OxRdtase_dom_sf"/>
</dbReference>
<dbReference type="PANTHER" id="PTHR42686:SF1">
    <property type="entry name" value="GH17980P-RELATED"/>
    <property type="match status" value="1"/>
</dbReference>
<evidence type="ECO:0000313" key="2">
    <source>
        <dbReference type="EMBL" id="EGO27211.1"/>
    </source>
</evidence>
<dbReference type="SUPFAM" id="SSF51430">
    <property type="entry name" value="NAD(P)-linked oxidoreductase"/>
    <property type="match status" value="1"/>
</dbReference>
<dbReference type="Proteomes" id="UP000008064">
    <property type="component" value="Unassembled WGS sequence"/>
</dbReference>
<dbReference type="GO" id="GO:0005829">
    <property type="term" value="C:cytosol"/>
    <property type="evidence" value="ECO:0007669"/>
    <property type="project" value="TreeGrafter"/>
</dbReference>
<dbReference type="HOGENOM" id="CLU_023205_7_2_1"/>
<sequence length="399" mass="44093">MVSRLDDPQPTFPLPPIEEIPDEVEDKPLKDKLIETRLGALDLPPVIFGAASFSAFYNAADHVSGVIPVRTTRLALRYGIRAFDTSPYYGPSEIILGNALKALEQEFPRSSYIIMTKCGRFGSDPASFDYSPKGVRASVQRSLTRLHTSYLDNVYLHDVEFLANSVAPRLSGSHLGALGAEEEAYGLNEGQESKIWGEGDQKILGAIGELRKMQEEGIIKNIGISGYSLPTLLRLTLLALHTAPYKPLDTLLSYSHLDLQNASLEAFLPAFYERAKLRQVLTASPFSMGLLTHSPPSWHPASPEIKQAVVDVSQIVESWKGGLPDVALGYAFQRAKVQGMPIVVGLSTLKDVHESARTWKEIEGGSEEERSGRRKYEQDARNLFEARGLLDHSWKTPSF</sequence>
<dbReference type="PANTHER" id="PTHR42686">
    <property type="entry name" value="GH17980P-RELATED"/>
    <property type="match status" value="1"/>
</dbReference>
<reference evidence="2" key="1">
    <citation type="submission" date="2011-04" db="EMBL/GenBank/DDBJ databases">
        <title>Evolution of plant cell wall degrading machinery underlies the functional diversity of forest fungi.</title>
        <authorList>
            <consortium name="US DOE Joint Genome Institute (JGI-PGF)"/>
            <person name="Eastwood D.C."/>
            <person name="Floudas D."/>
            <person name="Binder M."/>
            <person name="Majcherczyk A."/>
            <person name="Schneider P."/>
            <person name="Aerts A."/>
            <person name="Asiegbu F.O."/>
            <person name="Baker S.E."/>
            <person name="Barry K."/>
            <person name="Bendiksby M."/>
            <person name="Blumentritt M."/>
            <person name="Coutinho P.M."/>
            <person name="Cullen D."/>
            <person name="Cullen D."/>
            <person name="Gathman A."/>
            <person name="Goodell B."/>
            <person name="Henrissat B."/>
            <person name="Ihrmark K."/>
            <person name="Kauserud H."/>
            <person name="Kohler A."/>
            <person name="LaButti K."/>
            <person name="Lapidus A."/>
            <person name="Lavin J.L."/>
            <person name="Lee Y.-H."/>
            <person name="Lindquist E."/>
            <person name="Lilly W."/>
            <person name="Lucas S."/>
            <person name="Morin E."/>
            <person name="Murat C."/>
            <person name="Oguiza J.A."/>
            <person name="Park J."/>
            <person name="Pisabarro A.G."/>
            <person name="Riley R."/>
            <person name="Rosling A."/>
            <person name="Salamov A."/>
            <person name="Schmidt O."/>
            <person name="Schmutz J."/>
            <person name="Skrede I."/>
            <person name="Stenlid J."/>
            <person name="Wiebenga A."/>
            <person name="Xie X."/>
            <person name="Kues U."/>
            <person name="Hibbett D.S."/>
            <person name="Hoffmeister D."/>
            <person name="Hogberg N."/>
            <person name="Martin F."/>
            <person name="Grigoriev I.V."/>
            <person name="Watkinson S.C."/>
        </authorList>
    </citation>
    <scope>NUCLEOTIDE SEQUENCE</scope>
    <source>
        <strain evidence="2">S7.9</strain>
    </source>
</reference>
<evidence type="ECO:0000259" key="1">
    <source>
        <dbReference type="Pfam" id="PF00248"/>
    </source>
</evidence>
<dbReference type="AlphaFoldDB" id="F8NPQ5"/>
<feature type="domain" description="NADP-dependent oxidoreductase" evidence="1">
    <location>
        <begin position="68"/>
        <end position="360"/>
    </location>
</feature>
<accession>F8NPQ5</accession>
<organism>
    <name type="scientific">Serpula lacrymans var. lacrymans (strain S7.9)</name>
    <name type="common">Dry rot fungus</name>
    <dbReference type="NCBI Taxonomy" id="578457"/>
    <lineage>
        <taxon>Eukaryota</taxon>
        <taxon>Fungi</taxon>
        <taxon>Dikarya</taxon>
        <taxon>Basidiomycota</taxon>
        <taxon>Agaricomycotina</taxon>
        <taxon>Agaricomycetes</taxon>
        <taxon>Agaricomycetidae</taxon>
        <taxon>Boletales</taxon>
        <taxon>Coniophorineae</taxon>
        <taxon>Serpulaceae</taxon>
        <taxon>Serpula</taxon>
    </lineage>
</organism>